<keyword evidence="2" id="KW-1185">Reference proteome</keyword>
<dbReference type="Proteomes" id="UP000284842">
    <property type="component" value="Unassembled WGS sequence"/>
</dbReference>
<gene>
    <name evidence="1" type="ORF">CVT24_007209</name>
</gene>
<dbReference type="EMBL" id="NHTK01004465">
    <property type="protein sequence ID" value="PPQ86518.1"/>
    <property type="molecule type" value="Genomic_DNA"/>
</dbReference>
<name>A0A409X6U6_9AGAR</name>
<proteinExistence type="predicted"/>
<evidence type="ECO:0000313" key="2">
    <source>
        <dbReference type="Proteomes" id="UP000284842"/>
    </source>
</evidence>
<dbReference type="OrthoDB" id="2669721at2759"/>
<protein>
    <submittedName>
        <fullName evidence="1">Uncharacterized protein</fullName>
    </submittedName>
</protein>
<organism evidence="1 2">
    <name type="scientific">Panaeolus cyanescens</name>
    <dbReference type="NCBI Taxonomy" id="181874"/>
    <lineage>
        <taxon>Eukaryota</taxon>
        <taxon>Fungi</taxon>
        <taxon>Dikarya</taxon>
        <taxon>Basidiomycota</taxon>
        <taxon>Agaricomycotina</taxon>
        <taxon>Agaricomycetes</taxon>
        <taxon>Agaricomycetidae</taxon>
        <taxon>Agaricales</taxon>
        <taxon>Agaricineae</taxon>
        <taxon>Galeropsidaceae</taxon>
        <taxon>Panaeolus</taxon>
    </lineage>
</organism>
<accession>A0A409X6U6</accession>
<dbReference type="AlphaFoldDB" id="A0A409X6U6"/>
<sequence length="442" mass="50676">MHVTNLNFGDLLVPLWRGTFTCDPTDSVSSWSWAVLTGETWTKHGEAVAACRPYLPGSYDRSPRNIAEKVNSGYKAKEWQNYFYGLGPGLLLSVLPKPYWKHFCKLVYGVRLLHQKVIPRKHVQDAHKYLIAFHVELETLYVQRRTDRLHFVRPCLHALLHMAPETVRIGPVTLSSTWTMERMIGFLVKQISLPSNPYPNLSERAVLQCQMDAIMIQYPQLNRASNSEPQYSEDIGDGFIFLRARERYGHLQLGILGVKLREWFIVEETKHGNPIPANWEGPKIRKWARMRLPNGQVARCAWKETEKPPDKVRQARMVKITYNGQIEFAEVQFYFFGIINQKSLPLAAVKLFSRPDPTLFEESSFTLWSVTRLDDDEGVVIIPAKSILSVVAIIPHEVPGQTAQDKQRFFVWEQFGLEVALWSEALDNPSDAADSVNLLSEE</sequence>
<dbReference type="PANTHER" id="PTHR46579">
    <property type="entry name" value="F5/8 TYPE C DOMAIN-CONTAINING PROTEIN-RELATED"/>
    <property type="match status" value="1"/>
</dbReference>
<dbReference type="PANTHER" id="PTHR46579:SF1">
    <property type="entry name" value="F5_8 TYPE C DOMAIN-CONTAINING PROTEIN"/>
    <property type="match status" value="1"/>
</dbReference>
<comment type="caution">
    <text evidence="1">The sequence shown here is derived from an EMBL/GenBank/DDBJ whole genome shotgun (WGS) entry which is preliminary data.</text>
</comment>
<dbReference type="InParanoid" id="A0A409X6U6"/>
<reference evidence="1 2" key="1">
    <citation type="journal article" date="2018" name="Evol. Lett.">
        <title>Horizontal gene cluster transfer increased hallucinogenic mushroom diversity.</title>
        <authorList>
            <person name="Reynolds H.T."/>
            <person name="Vijayakumar V."/>
            <person name="Gluck-Thaler E."/>
            <person name="Korotkin H.B."/>
            <person name="Matheny P.B."/>
            <person name="Slot J.C."/>
        </authorList>
    </citation>
    <scope>NUCLEOTIDE SEQUENCE [LARGE SCALE GENOMIC DNA]</scope>
    <source>
        <strain evidence="1 2">2629</strain>
    </source>
</reference>
<dbReference type="STRING" id="181874.A0A409X6U6"/>
<evidence type="ECO:0000313" key="1">
    <source>
        <dbReference type="EMBL" id="PPQ86518.1"/>
    </source>
</evidence>